<sequence>MNTRRTVSSCRKMTLAKILKLLILHRLAAQAFQQFQVLLQRFIENEPFEQGTRVKVYAHGRSSLSKLLQVPNFLDNGGFNLDISPFCKDGQEEGRWLFSGSSPSKLTSASSSLTRKGEKKAIVYPRELRVETVYFEGSSLDDLEGCSGVFVTSIINGFKATREREEYHAYALSGLSHLE</sequence>
<dbReference type="InterPro" id="IPR012870">
    <property type="entry name" value="DUF1666"/>
</dbReference>
<keyword evidence="1" id="KW-0732">Signal</keyword>
<feature type="signal peptide" evidence="1">
    <location>
        <begin position="1"/>
        <end position="29"/>
    </location>
</feature>
<keyword evidence="3" id="KW-1185">Reference proteome</keyword>
<organism evidence="2 3">
    <name type="scientific">Canna indica</name>
    <name type="common">Indian-shot</name>
    <dbReference type="NCBI Taxonomy" id="4628"/>
    <lineage>
        <taxon>Eukaryota</taxon>
        <taxon>Viridiplantae</taxon>
        <taxon>Streptophyta</taxon>
        <taxon>Embryophyta</taxon>
        <taxon>Tracheophyta</taxon>
        <taxon>Spermatophyta</taxon>
        <taxon>Magnoliopsida</taxon>
        <taxon>Liliopsida</taxon>
        <taxon>Zingiberales</taxon>
        <taxon>Cannaceae</taxon>
        <taxon>Canna</taxon>
    </lineage>
</organism>
<evidence type="ECO:0000256" key="1">
    <source>
        <dbReference type="SAM" id="SignalP"/>
    </source>
</evidence>
<dbReference type="Proteomes" id="UP001327560">
    <property type="component" value="Chromosome 4"/>
</dbReference>
<evidence type="ECO:0000313" key="2">
    <source>
        <dbReference type="EMBL" id="WOL06331.1"/>
    </source>
</evidence>
<evidence type="ECO:0000313" key="3">
    <source>
        <dbReference type="Proteomes" id="UP001327560"/>
    </source>
</evidence>
<gene>
    <name evidence="2" type="ORF">Cni_G15063</name>
</gene>
<accession>A0AAQ3QEF0</accession>
<dbReference type="EMBL" id="CP136893">
    <property type="protein sequence ID" value="WOL06331.1"/>
    <property type="molecule type" value="Genomic_DNA"/>
</dbReference>
<dbReference type="PANTHER" id="PTHR46702:SF1">
    <property type="entry name" value="DUF1666 FAMILY PROTEIN (DUF1666)"/>
    <property type="match status" value="1"/>
</dbReference>
<dbReference type="Pfam" id="PF07891">
    <property type="entry name" value="DUF1666"/>
    <property type="match status" value="1"/>
</dbReference>
<feature type="chain" id="PRO_5042872974" evidence="1">
    <location>
        <begin position="30"/>
        <end position="179"/>
    </location>
</feature>
<dbReference type="PANTHER" id="PTHR46702">
    <property type="entry name" value="DNA LIGASE (DUF1666)-RELATED"/>
    <property type="match status" value="1"/>
</dbReference>
<name>A0AAQ3QEF0_9LILI</name>
<reference evidence="2 3" key="1">
    <citation type="submission" date="2023-10" db="EMBL/GenBank/DDBJ databases">
        <title>Chromosome-scale genome assembly provides insights into flower coloration mechanisms of Canna indica.</title>
        <authorList>
            <person name="Li C."/>
        </authorList>
    </citation>
    <scope>NUCLEOTIDE SEQUENCE [LARGE SCALE GENOMIC DNA]</scope>
    <source>
        <tissue evidence="2">Flower</tissue>
    </source>
</reference>
<dbReference type="AlphaFoldDB" id="A0AAQ3QEF0"/>
<protein>
    <submittedName>
        <fullName evidence="2">Uncharacterized protein</fullName>
    </submittedName>
</protein>
<proteinExistence type="predicted"/>